<evidence type="ECO:0000259" key="2">
    <source>
        <dbReference type="SMART" id="SM01274"/>
    </source>
</evidence>
<dbReference type="Proteomes" id="UP001142374">
    <property type="component" value="Unassembled WGS sequence"/>
</dbReference>
<evidence type="ECO:0000256" key="1">
    <source>
        <dbReference type="ARBA" id="ARBA00023002"/>
    </source>
</evidence>
<dbReference type="Pfam" id="PF00390">
    <property type="entry name" value="malic"/>
    <property type="match status" value="1"/>
</dbReference>
<evidence type="ECO:0000313" key="4">
    <source>
        <dbReference type="Proteomes" id="UP001142374"/>
    </source>
</evidence>
<keyword evidence="4" id="KW-1185">Reference proteome</keyword>
<dbReference type="GO" id="GO:0016616">
    <property type="term" value="F:oxidoreductase activity, acting on the CH-OH group of donors, NAD or NADP as acceptor"/>
    <property type="evidence" value="ECO:0007669"/>
    <property type="project" value="InterPro"/>
</dbReference>
<proteinExistence type="predicted"/>
<feature type="non-terminal residue" evidence="3">
    <location>
        <position position="126"/>
    </location>
</feature>
<name>A0A9X2LQ21_9ACTN</name>
<dbReference type="SMART" id="SM01274">
    <property type="entry name" value="malic"/>
    <property type="match status" value="1"/>
</dbReference>
<gene>
    <name evidence="3" type="ORF">NQU55_36255</name>
</gene>
<dbReference type="InterPro" id="IPR051674">
    <property type="entry name" value="Malate_Decarboxylase"/>
</dbReference>
<organism evidence="3 4">
    <name type="scientific">Streptomyces telluris</name>
    <dbReference type="NCBI Taxonomy" id="2720021"/>
    <lineage>
        <taxon>Bacteria</taxon>
        <taxon>Bacillati</taxon>
        <taxon>Actinomycetota</taxon>
        <taxon>Actinomycetes</taxon>
        <taxon>Kitasatosporales</taxon>
        <taxon>Streptomycetaceae</taxon>
        <taxon>Streptomyces</taxon>
    </lineage>
</organism>
<dbReference type="PANTHER" id="PTHR43237:SF4">
    <property type="entry name" value="NADP-DEPENDENT MALIC ENZYME"/>
    <property type="match status" value="1"/>
</dbReference>
<reference evidence="3" key="1">
    <citation type="submission" date="2022-06" db="EMBL/GenBank/DDBJ databases">
        <title>WGS of actinobacteria.</title>
        <authorList>
            <person name="Thawai C."/>
        </authorList>
    </citation>
    <scope>NUCLEOTIDE SEQUENCE</scope>
    <source>
        <strain evidence="3">AA8</strain>
    </source>
</reference>
<dbReference type="EMBL" id="JANIID010000096">
    <property type="protein sequence ID" value="MCQ8775165.1"/>
    <property type="molecule type" value="Genomic_DNA"/>
</dbReference>
<dbReference type="PANTHER" id="PTHR43237">
    <property type="entry name" value="NADP-DEPENDENT MALIC ENZYME"/>
    <property type="match status" value="1"/>
</dbReference>
<keyword evidence="1" id="KW-0560">Oxidoreductase</keyword>
<dbReference type="GO" id="GO:0004470">
    <property type="term" value="F:malic enzyme activity"/>
    <property type="evidence" value="ECO:0007669"/>
    <property type="project" value="InterPro"/>
</dbReference>
<dbReference type="Gene3D" id="3.40.50.10380">
    <property type="entry name" value="Malic enzyme, N-terminal domain"/>
    <property type="match status" value="1"/>
</dbReference>
<protein>
    <submittedName>
        <fullName evidence="3">NAD-dependent malic enzyme</fullName>
    </submittedName>
</protein>
<dbReference type="InterPro" id="IPR046346">
    <property type="entry name" value="Aminoacid_DH-like_N_sf"/>
</dbReference>
<comment type="caution">
    <text evidence="3">The sequence shown here is derived from an EMBL/GenBank/DDBJ whole genome shotgun (WGS) entry which is preliminary data.</text>
</comment>
<dbReference type="InterPro" id="IPR037062">
    <property type="entry name" value="Malic_N_dom_sf"/>
</dbReference>
<dbReference type="InterPro" id="IPR012301">
    <property type="entry name" value="Malic_N_dom"/>
</dbReference>
<feature type="domain" description="Malic enzyme N-terminal" evidence="2">
    <location>
        <begin position="4"/>
        <end position="125"/>
    </location>
</feature>
<accession>A0A9X2LQ21</accession>
<dbReference type="SUPFAM" id="SSF53223">
    <property type="entry name" value="Aminoacid dehydrogenase-like, N-terminal domain"/>
    <property type="match status" value="1"/>
</dbReference>
<sequence length="126" mass="13326">MHLGGKIEMASKHPIRNRDDLSMVYTPGVARVCMAIAENPEDARRLTIKRNSVAVVTDGSAVLGLGNIGPKAALPVMEGKAALFKRFAGIDAWPICLDTQDSDAIVEIVKAIAPGFAGINLEDISA</sequence>
<evidence type="ECO:0000313" key="3">
    <source>
        <dbReference type="EMBL" id="MCQ8775165.1"/>
    </source>
</evidence>
<dbReference type="AlphaFoldDB" id="A0A9X2LQ21"/>